<feature type="domain" description="PRC-barrel" evidence="1">
    <location>
        <begin position="3"/>
        <end position="81"/>
    </location>
</feature>
<evidence type="ECO:0000313" key="2">
    <source>
        <dbReference type="EMBL" id="ENN96044.1"/>
    </source>
</evidence>
<comment type="caution">
    <text evidence="2">The sequence shown here is derived from an EMBL/GenBank/DDBJ whole genome shotgun (WGS) entry which is preliminary data.</text>
</comment>
<dbReference type="EMBL" id="APMM01000028">
    <property type="protein sequence ID" value="ENN96044.1"/>
    <property type="molecule type" value="Genomic_DNA"/>
</dbReference>
<dbReference type="RefSeq" id="WP_004591716.1">
    <property type="nucleotide sequence ID" value="NZ_APMM01000028.1"/>
</dbReference>
<dbReference type="Pfam" id="PF05239">
    <property type="entry name" value="PRC"/>
    <property type="match status" value="1"/>
</dbReference>
<sequence length="89" mass="9855">MPIRVKDILDKHVYTTKAMYVGKVYDVMVDVENGVIKGLILSDISKGCLKDFVSDPTKKVVIPYGLITAIGNIILVKPPAENGYSFLKR</sequence>
<dbReference type="Proteomes" id="UP000053695">
    <property type="component" value="Unassembled WGS sequence"/>
</dbReference>
<gene>
    <name evidence="2" type="ORF">J422_04203</name>
</gene>
<protein>
    <submittedName>
        <fullName evidence="2">PRC-barrel domain-containing protein</fullName>
    </submittedName>
</protein>
<proteinExistence type="predicted"/>
<dbReference type="InterPro" id="IPR027275">
    <property type="entry name" value="PRC-brl_dom"/>
</dbReference>
<evidence type="ECO:0000313" key="3">
    <source>
        <dbReference type="Proteomes" id="UP000053695"/>
    </source>
</evidence>
<evidence type="ECO:0000259" key="1">
    <source>
        <dbReference type="Pfam" id="PF05239"/>
    </source>
</evidence>
<reference evidence="2 3" key="1">
    <citation type="journal article" date="2013" name="Genome Announc.">
        <title>Draft Genome Sequence of a Highly Flagellated, Fast-Swimming Archaeon, Methanocaldococcus villosus Strain KIN24-T80 (DSM 22612).</title>
        <authorList>
            <person name="Thennarasu S."/>
            <person name="Polireddy D."/>
            <person name="Antony A."/>
            <person name="Yada M.R."/>
            <person name="Algarawi S."/>
            <person name="Sivakumar N."/>
        </authorList>
    </citation>
    <scope>NUCLEOTIDE SEQUENCE [LARGE SCALE GENOMIC DNA]</scope>
    <source>
        <strain evidence="2 3">KIN24-T80</strain>
    </source>
</reference>
<dbReference type="PANTHER" id="PTHR38137">
    <property type="entry name" value="PRC-BARREL DOMAIN PROTEIN"/>
    <property type="match status" value="1"/>
</dbReference>
<dbReference type="STRING" id="1069083.GCA_000371805_00681"/>
<dbReference type="PATRIC" id="fig|1069083.5.peg.822"/>
<dbReference type="Gene3D" id="2.30.30.240">
    <property type="entry name" value="PRC-barrel domain"/>
    <property type="match status" value="1"/>
</dbReference>
<keyword evidence="3" id="KW-1185">Reference proteome</keyword>
<dbReference type="PANTHER" id="PTHR38137:SF1">
    <property type="entry name" value="PRC-BARREL DOMAIN-CONTAINING PROTEIN"/>
    <property type="match status" value="1"/>
</dbReference>
<dbReference type="InterPro" id="IPR011033">
    <property type="entry name" value="PRC_barrel-like_sf"/>
</dbReference>
<name>N6UUN0_9EURY</name>
<dbReference type="OrthoDB" id="68960at2157"/>
<dbReference type="AlphaFoldDB" id="N6UUN0"/>
<dbReference type="SUPFAM" id="SSF50346">
    <property type="entry name" value="PRC-barrel domain"/>
    <property type="match status" value="1"/>
</dbReference>
<accession>N6UUN0</accession>
<organism evidence="2 3">
    <name type="scientific">Methanocaldococcus villosus KIN24-T80</name>
    <dbReference type="NCBI Taxonomy" id="1069083"/>
    <lineage>
        <taxon>Archaea</taxon>
        <taxon>Methanobacteriati</taxon>
        <taxon>Methanobacteriota</taxon>
        <taxon>Methanomada group</taxon>
        <taxon>Methanococci</taxon>
        <taxon>Methanococcales</taxon>
        <taxon>Methanocaldococcaceae</taxon>
        <taxon>Methanocaldococcus</taxon>
    </lineage>
</organism>